<dbReference type="AlphaFoldDB" id="X0T757"/>
<feature type="non-terminal residue" evidence="1">
    <location>
        <position position="285"/>
    </location>
</feature>
<protein>
    <submittedName>
        <fullName evidence="1">Uncharacterized protein</fullName>
    </submittedName>
</protein>
<name>X0T757_9ZZZZ</name>
<gene>
    <name evidence="1" type="ORF">S01H1_25397</name>
</gene>
<proteinExistence type="predicted"/>
<sequence length="285" mass="32570">RELNIASLANQMDALQAEAKAFAANPPKNVDDFLGDMQSITAQIEGVGERIHDYRRITELRKALLDPSDFDNFEVGSARMLAEFMDTSEEQLTKIMNQMMKNAKIVGLDEVQLARLADLDSISRLELNNILATRTKIAEIEAIIPRTPKKLRNDRFWTQQRQQKASIWDEYDSLSRRFKSMRLASSRNFLTSVDKSVYVPDFVPDVVGELTPNHLAYLYGCTGDDLYRGLTRIQHQTTIRPRADFIVHTKEQANAYAARFGKTAEQLGFTDEAIGEVYDQMWRNL</sequence>
<evidence type="ECO:0000313" key="1">
    <source>
        <dbReference type="EMBL" id="GAF89338.1"/>
    </source>
</evidence>
<comment type="caution">
    <text evidence="1">The sequence shown here is derived from an EMBL/GenBank/DDBJ whole genome shotgun (WGS) entry which is preliminary data.</text>
</comment>
<feature type="non-terminal residue" evidence="1">
    <location>
        <position position="1"/>
    </location>
</feature>
<accession>X0T757</accession>
<dbReference type="EMBL" id="BARS01015338">
    <property type="protein sequence ID" value="GAF89338.1"/>
    <property type="molecule type" value="Genomic_DNA"/>
</dbReference>
<reference evidence="1" key="1">
    <citation type="journal article" date="2014" name="Front. Microbiol.">
        <title>High frequency of phylogenetically diverse reductive dehalogenase-homologous genes in deep subseafloor sedimentary metagenomes.</title>
        <authorList>
            <person name="Kawai M."/>
            <person name="Futagami T."/>
            <person name="Toyoda A."/>
            <person name="Takaki Y."/>
            <person name="Nishi S."/>
            <person name="Hori S."/>
            <person name="Arai W."/>
            <person name="Tsubouchi T."/>
            <person name="Morono Y."/>
            <person name="Uchiyama I."/>
            <person name="Ito T."/>
            <person name="Fujiyama A."/>
            <person name="Inagaki F."/>
            <person name="Takami H."/>
        </authorList>
    </citation>
    <scope>NUCLEOTIDE SEQUENCE</scope>
    <source>
        <strain evidence="1">Expedition CK06-06</strain>
    </source>
</reference>
<organism evidence="1">
    <name type="scientific">marine sediment metagenome</name>
    <dbReference type="NCBI Taxonomy" id="412755"/>
    <lineage>
        <taxon>unclassified sequences</taxon>
        <taxon>metagenomes</taxon>
        <taxon>ecological metagenomes</taxon>
    </lineage>
</organism>